<dbReference type="EMBL" id="AMZO01000017">
    <property type="protein sequence ID" value="ELR65499.1"/>
    <property type="molecule type" value="Genomic_DNA"/>
</dbReference>
<name>L8JD67_9GAMM</name>
<comment type="cofactor">
    <cofactor evidence="1">
        <name>Mg(2+)</name>
        <dbReference type="ChEBI" id="CHEBI:18420"/>
    </cofactor>
</comment>
<accession>L8JD67</accession>
<dbReference type="InterPro" id="IPR011990">
    <property type="entry name" value="TPR-like_helical_dom_sf"/>
</dbReference>
<dbReference type="Gene3D" id="3.30.70.270">
    <property type="match status" value="1"/>
</dbReference>
<dbReference type="Pfam" id="PF00990">
    <property type="entry name" value="GGDEF"/>
    <property type="match status" value="1"/>
</dbReference>
<feature type="domain" description="GGDEF" evidence="6">
    <location>
        <begin position="518"/>
        <end position="653"/>
    </location>
</feature>
<protein>
    <recommendedName>
        <fullName evidence="2">diguanylate cyclase</fullName>
        <ecNumber evidence="2">2.7.7.65</ecNumber>
    </recommendedName>
</protein>
<dbReference type="InterPro" id="IPR019734">
    <property type="entry name" value="TPR_rpt"/>
</dbReference>
<keyword evidence="5" id="KW-0472">Membrane</keyword>
<dbReference type="GO" id="GO:0052621">
    <property type="term" value="F:diguanylate cyclase activity"/>
    <property type="evidence" value="ECO:0007669"/>
    <property type="project" value="UniProtKB-EC"/>
</dbReference>
<feature type="coiled-coil region" evidence="4">
    <location>
        <begin position="422"/>
        <end position="489"/>
    </location>
</feature>
<evidence type="ECO:0000256" key="1">
    <source>
        <dbReference type="ARBA" id="ARBA00001946"/>
    </source>
</evidence>
<dbReference type="PANTHER" id="PTHR45138:SF9">
    <property type="entry name" value="DIGUANYLATE CYCLASE DGCM-RELATED"/>
    <property type="match status" value="1"/>
</dbReference>
<dbReference type="EC" id="2.7.7.65" evidence="2"/>
<proteinExistence type="predicted"/>
<comment type="caution">
    <text evidence="7">The sequence shown here is derived from an EMBL/GenBank/DDBJ whole genome shotgun (WGS) entry which is preliminary data.</text>
</comment>
<dbReference type="Pfam" id="PF13424">
    <property type="entry name" value="TPR_12"/>
    <property type="match status" value="2"/>
</dbReference>
<dbReference type="SMART" id="SM00028">
    <property type="entry name" value="TPR"/>
    <property type="match status" value="4"/>
</dbReference>
<evidence type="ECO:0000256" key="3">
    <source>
        <dbReference type="ARBA" id="ARBA00034247"/>
    </source>
</evidence>
<feature type="transmembrane region" description="Helical" evidence="5">
    <location>
        <begin position="450"/>
        <end position="466"/>
    </location>
</feature>
<dbReference type="SUPFAM" id="SSF48452">
    <property type="entry name" value="TPR-like"/>
    <property type="match status" value="2"/>
</dbReference>
<comment type="catalytic activity">
    <reaction evidence="3">
        <text>2 GTP = 3',3'-c-di-GMP + 2 diphosphate</text>
        <dbReference type="Rhea" id="RHEA:24898"/>
        <dbReference type="ChEBI" id="CHEBI:33019"/>
        <dbReference type="ChEBI" id="CHEBI:37565"/>
        <dbReference type="ChEBI" id="CHEBI:58805"/>
        <dbReference type="EC" id="2.7.7.65"/>
    </reaction>
</comment>
<dbReference type="OrthoDB" id="6191081at2"/>
<organism evidence="7 8">
    <name type="scientific">Photobacterium marinum</name>
    <dbReference type="NCBI Taxonomy" id="1056511"/>
    <lineage>
        <taxon>Bacteria</taxon>
        <taxon>Pseudomonadati</taxon>
        <taxon>Pseudomonadota</taxon>
        <taxon>Gammaproteobacteria</taxon>
        <taxon>Vibrionales</taxon>
        <taxon>Vibrionaceae</taxon>
        <taxon>Photobacterium</taxon>
    </lineage>
</organism>
<reference evidence="7 8" key="1">
    <citation type="submission" date="2012-12" db="EMBL/GenBank/DDBJ databases">
        <title>Genome Assembly of Photobacterium sp. AK15.</title>
        <authorList>
            <person name="Khatri I."/>
            <person name="Vaidya B."/>
            <person name="Srinivas T.N.R."/>
            <person name="Subramanian S."/>
            <person name="Pinnaka A."/>
        </authorList>
    </citation>
    <scope>NUCLEOTIDE SEQUENCE [LARGE SCALE GENOMIC DNA]</scope>
    <source>
        <strain evidence="7 8">AK15</strain>
    </source>
</reference>
<dbReference type="AlphaFoldDB" id="L8JD67"/>
<dbReference type="InterPro" id="IPR043128">
    <property type="entry name" value="Rev_trsase/Diguanyl_cyclase"/>
</dbReference>
<sequence length="655" mass="75036">MPKLLNIFGVMPKVFLLVIICIPGQVVANPASPLPCIRFLKSIAQKQDKPYLELYALSTVQPEKAIKRLPKVTKMLLPDYSPFRKAIYLLIQYNIEQAEGDDDVKVQGYISKLHKLGEETQIKWIQAEASFLQAVEWVDKRKYADAAALLMEVEADARELGYASLLARTIKWQANIDIDHSEYKEGLKRYQQAYDLFIECGDTLQVAQVLSNMSTLHIRMEEWPKADFYIQQALDIYRKHDFSNPFAEAILYINVSVIDKYLNRPQERIKHIKKAMVLASKTSSYRVKLTALMNLSAVYLDANRPQKALENAMACLNLAEKVGEPRGVAYCNESLGEAYFKLGELEAALKHTSFARDNYQKLGDRKRYIYISNLIADIFEEAGDYKEALKYYKTYANDDKEYLFDVRRKELFDLQERFDAKVKEQEITLLKTENELNSARIAEQKARENSLRVGVLFILFVLYLLYRRYKDVRRDNEVLEQSNAELTTQSIQDPLTKLHNRRYLQLWLKSAPKHFKQPTSLLALLDIDHFKAINDKLGHDVGDQVLIILAQRLKETICCDDLVVRWGGEEFLLIINTCKTEAESVLEHLRLLVSDSKFTTNGGDITVTVSIGAAVSETPEALQENWESMLQAADKALYNVKSAGRNGYQLSTSSS</sequence>
<dbReference type="Gene3D" id="1.25.40.10">
    <property type="entry name" value="Tetratricopeptide repeat domain"/>
    <property type="match status" value="2"/>
</dbReference>
<keyword evidence="5" id="KW-0812">Transmembrane</keyword>
<dbReference type="InterPro" id="IPR050469">
    <property type="entry name" value="Diguanylate_Cyclase"/>
</dbReference>
<dbReference type="SMART" id="SM00267">
    <property type="entry name" value="GGDEF"/>
    <property type="match status" value="1"/>
</dbReference>
<dbReference type="PATRIC" id="fig|1056511.3.peg.2496"/>
<evidence type="ECO:0000256" key="2">
    <source>
        <dbReference type="ARBA" id="ARBA00012528"/>
    </source>
</evidence>
<evidence type="ECO:0000313" key="8">
    <source>
        <dbReference type="Proteomes" id="UP000011134"/>
    </source>
</evidence>
<dbReference type="Proteomes" id="UP000011134">
    <property type="component" value="Unassembled WGS sequence"/>
</dbReference>
<dbReference type="CDD" id="cd01949">
    <property type="entry name" value="GGDEF"/>
    <property type="match status" value="1"/>
</dbReference>
<gene>
    <name evidence="7" type="ORF">C942_01003</name>
</gene>
<keyword evidence="4" id="KW-0175">Coiled coil</keyword>
<dbReference type="RefSeq" id="WP_007466104.1">
    <property type="nucleotide sequence ID" value="NZ_AMZO01000017.1"/>
</dbReference>
<dbReference type="InterPro" id="IPR029787">
    <property type="entry name" value="Nucleotide_cyclase"/>
</dbReference>
<dbReference type="SUPFAM" id="SSF55073">
    <property type="entry name" value="Nucleotide cyclase"/>
    <property type="match status" value="1"/>
</dbReference>
<dbReference type="InterPro" id="IPR000160">
    <property type="entry name" value="GGDEF_dom"/>
</dbReference>
<dbReference type="NCBIfam" id="TIGR00254">
    <property type="entry name" value="GGDEF"/>
    <property type="match status" value="1"/>
</dbReference>
<dbReference type="PROSITE" id="PS50887">
    <property type="entry name" value="GGDEF"/>
    <property type="match status" value="1"/>
</dbReference>
<evidence type="ECO:0000313" key="7">
    <source>
        <dbReference type="EMBL" id="ELR65499.1"/>
    </source>
</evidence>
<evidence type="ECO:0000256" key="4">
    <source>
        <dbReference type="SAM" id="Coils"/>
    </source>
</evidence>
<evidence type="ECO:0000256" key="5">
    <source>
        <dbReference type="SAM" id="Phobius"/>
    </source>
</evidence>
<evidence type="ECO:0000259" key="6">
    <source>
        <dbReference type="PROSITE" id="PS50887"/>
    </source>
</evidence>
<keyword evidence="8" id="KW-1185">Reference proteome</keyword>
<dbReference type="PANTHER" id="PTHR45138">
    <property type="entry name" value="REGULATORY COMPONENTS OF SENSORY TRANSDUCTION SYSTEM"/>
    <property type="match status" value="1"/>
</dbReference>
<keyword evidence="5" id="KW-1133">Transmembrane helix</keyword>
<dbReference type="FunFam" id="3.30.70.270:FF:000001">
    <property type="entry name" value="Diguanylate cyclase domain protein"/>
    <property type="match status" value="1"/>
</dbReference>